<dbReference type="InterPro" id="IPR052944">
    <property type="entry name" value="Sporulation_related"/>
</dbReference>
<keyword evidence="1" id="KW-0732">Signal</keyword>
<gene>
    <name evidence="2" type="ORF">FYJ27_01980</name>
</gene>
<dbReference type="Pfam" id="PF03548">
    <property type="entry name" value="LolA"/>
    <property type="match status" value="1"/>
</dbReference>
<dbReference type="InterPro" id="IPR004564">
    <property type="entry name" value="OM_lipoprot_carrier_LolA-like"/>
</dbReference>
<keyword evidence="2" id="KW-0449">Lipoprotein</keyword>
<dbReference type="PROSITE" id="PS51257">
    <property type="entry name" value="PROKAR_LIPOPROTEIN"/>
    <property type="match status" value="1"/>
</dbReference>
<proteinExistence type="predicted"/>
<dbReference type="PANTHER" id="PTHR37507:SF2">
    <property type="entry name" value="SPORULATION PROTEIN YDCC"/>
    <property type="match status" value="1"/>
</dbReference>
<comment type="caution">
    <text evidence="2">The sequence shown here is derived from an EMBL/GenBank/DDBJ whole genome shotgun (WGS) entry which is preliminary data.</text>
</comment>
<feature type="signal peptide" evidence="1">
    <location>
        <begin position="1"/>
        <end position="22"/>
    </location>
</feature>
<feature type="chain" id="PRO_5039563689" evidence="1">
    <location>
        <begin position="23"/>
        <end position="198"/>
    </location>
</feature>
<organism evidence="2 3">
    <name type="scientific">Anaerosalibacter bizertensis</name>
    <dbReference type="NCBI Taxonomy" id="932217"/>
    <lineage>
        <taxon>Bacteria</taxon>
        <taxon>Bacillati</taxon>
        <taxon>Bacillota</taxon>
        <taxon>Tissierellia</taxon>
        <taxon>Tissierellales</taxon>
        <taxon>Sporanaerobacteraceae</taxon>
        <taxon>Anaerosalibacter</taxon>
    </lineage>
</organism>
<sequence length="198" mass="23398">MRKVLSVLFLIIVLLMFTSCKKTTDEEILNNIKKNIDDFDNYESISTVVVKSNKGVTSYKFKEVFIKPDKIKLEIIEPKESLGCIIIYDGDKIFLKHPNISQTISMENIKSLDKSFFIGNFYENLSHCEDPQISIEEEYIIFTMDLQNQSDYRYSQKVWLNKKDFVPYKLNILDRNGEVNTEIFYENFKYNLTLDEDF</sequence>
<dbReference type="AlphaFoldDB" id="A0A844FES6"/>
<evidence type="ECO:0000313" key="3">
    <source>
        <dbReference type="Proteomes" id="UP000462760"/>
    </source>
</evidence>
<dbReference type="Proteomes" id="UP000462760">
    <property type="component" value="Unassembled WGS sequence"/>
</dbReference>
<dbReference type="InterPro" id="IPR029046">
    <property type="entry name" value="LolA/LolB/LppX"/>
</dbReference>
<dbReference type="RefSeq" id="WP_154482371.1">
    <property type="nucleotide sequence ID" value="NZ_VULR01000002.1"/>
</dbReference>
<dbReference type="PANTHER" id="PTHR37507">
    <property type="entry name" value="SPORULATION PROTEIN YDCC"/>
    <property type="match status" value="1"/>
</dbReference>
<protein>
    <submittedName>
        <fullName evidence="2">Outer membrane lipoprotein carrier protein LolA</fullName>
    </submittedName>
</protein>
<evidence type="ECO:0000256" key="1">
    <source>
        <dbReference type="SAM" id="SignalP"/>
    </source>
</evidence>
<dbReference type="EMBL" id="VULR01000002">
    <property type="protein sequence ID" value="MSS42507.1"/>
    <property type="molecule type" value="Genomic_DNA"/>
</dbReference>
<evidence type="ECO:0000313" key="2">
    <source>
        <dbReference type="EMBL" id="MSS42507.1"/>
    </source>
</evidence>
<dbReference type="SUPFAM" id="SSF89392">
    <property type="entry name" value="Prokaryotic lipoproteins and lipoprotein localization factors"/>
    <property type="match status" value="1"/>
</dbReference>
<accession>A0A844FES6</accession>
<dbReference type="OrthoDB" id="2047841at2"/>
<name>A0A844FES6_9FIRM</name>
<reference evidence="2 3" key="1">
    <citation type="submission" date="2019-08" db="EMBL/GenBank/DDBJ databases">
        <title>In-depth cultivation of the pig gut microbiome towards novel bacterial diversity and tailored functional studies.</title>
        <authorList>
            <person name="Wylensek D."/>
            <person name="Hitch T.C.A."/>
            <person name="Clavel T."/>
        </authorList>
    </citation>
    <scope>NUCLEOTIDE SEQUENCE [LARGE SCALE GENOMIC DNA]</scope>
    <source>
        <strain evidence="2 3">Med78-601-WT-4W-RMD-3</strain>
    </source>
</reference>
<dbReference type="Gene3D" id="2.50.20.10">
    <property type="entry name" value="Lipoprotein localisation LolA/LolB/LppX"/>
    <property type="match status" value="1"/>
</dbReference>